<keyword evidence="1" id="KW-0805">Transcription regulation</keyword>
<dbReference type="PANTHER" id="PTHR35790:SF4">
    <property type="entry name" value="HTH-TYPE TRANSCRIPTIONAL REGULATOR PCHR"/>
    <property type="match status" value="1"/>
</dbReference>
<dbReference type="InterPro" id="IPR000835">
    <property type="entry name" value="HTH_MarR-typ"/>
</dbReference>
<dbReference type="InterPro" id="IPR036390">
    <property type="entry name" value="WH_DNA-bd_sf"/>
</dbReference>
<dbReference type="Gene3D" id="1.10.10.10">
    <property type="entry name" value="Winged helix-like DNA-binding domain superfamily/Winged helix DNA-binding domain"/>
    <property type="match status" value="1"/>
</dbReference>
<sequence length="181" mass="20389">MPEPHLHALSNDPLGTPSGLDPLIAQKLWRNPCWFSFRINYVALHFNIPVYGWIEKTFDLTRPEFVVLYSLGLQGGVAARDICASSGFPKPTISRAIQQLLKRKLISRDADPRDHRSYVLNIAAAGRSIFDATMPVMVERERTMLSRLTPGERSMLSELLAKVVFDTPNWPTTIQEGDKPT</sequence>
<dbReference type="PROSITE" id="PS50995">
    <property type="entry name" value="HTH_MARR_2"/>
    <property type="match status" value="1"/>
</dbReference>
<dbReference type="SMART" id="SM00347">
    <property type="entry name" value="HTH_MARR"/>
    <property type="match status" value="1"/>
</dbReference>
<organism evidence="5 6">
    <name type="scientific">Alsobacter metallidurans</name>
    <dbReference type="NCBI Taxonomy" id="340221"/>
    <lineage>
        <taxon>Bacteria</taxon>
        <taxon>Pseudomonadati</taxon>
        <taxon>Pseudomonadota</taxon>
        <taxon>Alphaproteobacteria</taxon>
        <taxon>Hyphomicrobiales</taxon>
        <taxon>Alsobacteraceae</taxon>
        <taxon>Alsobacter</taxon>
    </lineage>
</organism>
<dbReference type="GO" id="GO:0003700">
    <property type="term" value="F:DNA-binding transcription factor activity"/>
    <property type="evidence" value="ECO:0007669"/>
    <property type="project" value="InterPro"/>
</dbReference>
<keyword evidence="2" id="KW-0238">DNA-binding</keyword>
<dbReference type="PANTHER" id="PTHR35790">
    <property type="entry name" value="HTH-TYPE TRANSCRIPTIONAL REGULATOR PCHR"/>
    <property type="match status" value="1"/>
</dbReference>
<evidence type="ECO:0000313" key="6">
    <source>
        <dbReference type="Proteomes" id="UP000603912"/>
    </source>
</evidence>
<keyword evidence="6" id="KW-1185">Reference proteome</keyword>
<dbReference type="Proteomes" id="UP000603912">
    <property type="component" value="Unassembled WGS sequence"/>
</dbReference>
<dbReference type="AlphaFoldDB" id="A0A917I4X7"/>
<proteinExistence type="predicted"/>
<reference evidence="5" key="1">
    <citation type="journal article" date="2014" name="Int. J. Syst. Evol. Microbiol.">
        <title>Complete genome sequence of Corynebacterium casei LMG S-19264T (=DSM 44701T), isolated from a smear-ripened cheese.</title>
        <authorList>
            <consortium name="US DOE Joint Genome Institute (JGI-PGF)"/>
            <person name="Walter F."/>
            <person name="Albersmeier A."/>
            <person name="Kalinowski J."/>
            <person name="Ruckert C."/>
        </authorList>
    </citation>
    <scope>NUCLEOTIDE SEQUENCE</scope>
    <source>
        <strain evidence="5">CGMCC 1.12214</strain>
    </source>
</reference>
<dbReference type="InterPro" id="IPR052067">
    <property type="entry name" value="Metal_resp_HTH_trans_reg"/>
</dbReference>
<dbReference type="SUPFAM" id="SSF46785">
    <property type="entry name" value="Winged helix' DNA-binding domain"/>
    <property type="match status" value="1"/>
</dbReference>
<keyword evidence="3" id="KW-0804">Transcription</keyword>
<evidence type="ECO:0000313" key="5">
    <source>
        <dbReference type="EMBL" id="GGH10741.1"/>
    </source>
</evidence>
<feature type="domain" description="HTH marR-type" evidence="4">
    <location>
        <begin position="21"/>
        <end position="165"/>
    </location>
</feature>
<evidence type="ECO:0000259" key="4">
    <source>
        <dbReference type="PROSITE" id="PS50995"/>
    </source>
</evidence>
<evidence type="ECO:0000256" key="1">
    <source>
        <dbReference type="ARBA" id="ARBA00023015"/>
    </source>
</evidence>
<protein>
    <recommendedName>
        <fullName evidence="4">HTH marR-type domain-containing protein</fullName>
    </recommendedName>
</protein>
<gene>
    <name evidence="5" type="ORF">GCM10007036_07470</name>
</gene>
<evidence type="ECO:0000256" key="2">
    <source>
        <dbReference type="ARBA" id="ARBA00023125"/>
    </source>
</evidence>
<evidence type="ECO:0000256" key="3">
    <source>
        <dbReference type="ARBA" id="ARBA00023163"/>
    </source>
</evidence>
<comment type="caution">
    <text evidence="5">The sequence shown here is derived from an EMBL/GenBank/DDBJ whole genome shotgun (WGS) entry which is preliminary data.</text>
</comment>
<dbReference type="EMBL" id="BMES01000001">
    <property type="protein sequence ID" value="GGH10741.1"/>
    <property type="molecule type" value="Genomic_DNA"/>
</dbReference>
<reference evidence="5" key="2">
    <citation type="submission" date="2020-09" db="EMBL/GenBank/DDBJ databases">
        <authorList>
            <person name="Sun Q."/>
            <person name="Zhou Y."/>
        </authorList>
    </citation>
    <scope>NUCLEOTIDE SEQUENCE</scope>
    <source>
        <strain evidence="5">CGMCC 1.12214</strain>
    </source>
</reference>
<dbReference type="GO" id="GO:0003677">
    <property type="term" value="F:DNA binding"/>
    <property type="evidence" value="ECO:0007669"/>
    <property type="project" value="UniProtKB-KW"/>
</dbReference>
<dbReference type="RefSeq" id="WP_188516368.1">
    <property type="nucleotide sequence ID" value="NZ_BMES01000001.1"/>
</dbReference>
<dbReference type="Pfam" id="PF12802">
    <property type="entry name" value="MarR_2"/>
    <property type="match status" value="1"/>
</dbReference>
<accession>A0A917I4X7</accession>
<dbReference type="InterPro" id="IPR036388">
    <property type="entry name" value="WH-like_DNA-bd_sf"/>
</dbReference>
<name>A0A917I4X7_9HYPH</name>